<name>A0A9W3ABZ4_BIOGL</name>
<dbReference type="PROSITE" id="PS50055">
    <property type="entry name" value="TYR_PHOSPHATASE_PTP"/>
    <property type="match status" value="2"/>
</dbReference>
<evidence type="ECO:0000256" key="1">
    <source>
        <dbReference type="ARBA" id="ARBA00009580"/>
    </source>
</evidence>
<keyword evidence="3" id="KW-0378">Hydrolase</keyword>
<reference evidence="10" key="1">
    <citation type="submission" date="2025-08" db="UniProtKB">
        <authorList>
            <consortium name="RefSeq"/>
        </authorList>
    </citation>
    <scope>IDENTIFICATION</scope>
</reference>
<dbReference type="Gene3D" id="2.170.300.10">
    <property type="entry name" value="Tie2 ligand-binding domain superfamily"/>
    <property type="match status" value="1"/>
</dbReference>
<dbReference type="PROSITE" id="PS50056">
    <property type="entry name" value="TYR_PHOSPHATASE_2"/>
    <property type="match status" value="1"/>
</dbReference>
<dbReference type="AlphaFoldDB" id="A0A9W3ABZ4"/>
<evidence type="ECO:0000256" key="2">
    <source>
        <dbReference type="ARBA" id="ARBA00013064"/>
    </source>
</evidence>
<dbReference type="PROSITE" id="PS00383">
    <property type="entry name" value="TYR_PHOSPHATASE_1"/>
    <property type="match status" value="1"/>
</dbReference>
<dbReference type="InterPro" id="IPR050348">
    <property type="entry name" value="Protein-Tyr_Phosphatase"/>
</dbReference>
<dbReference type="InterPro" id="IPR016130">
    <property type="entry name" value="Tyr_Pase_AS"/>
</dbReference>
<evidence type="ECO:0000259" key="7">
    <source>
        <dbReference type="PROSITE" id="PS50055"/>
    </source>
</evidence>
<dbReference type="Pfam" id="PF00102">
    <property type="entry name" value="Y_phosphatase"/>
    <property type="match status" value="2"/>
</dbReference>
<dbReference type="InterPro" id="IPR003595">
    <property type="entry name" value="Tyr_Pase_cat"/>
</dbReference>
<evidence type="ECO:0000313" key="10">
    <source>
        <dbReference type="RefSeq" id="XP_055884826.1"/>
    </source>
</evidence>
<feature type="transmembrane region" description="Helical" evidence="6">
    <location>
        <begin position="127"/>
        <end position="149"/>
    </location>
</feature>
<feature type="domain" description="Tyrosine specific protein phosphatases" evidence="8">
    <location>
        <begin position="405"/>
        <end position="474"/>
    </location>
</feature>
<protein>
    <recommendedName>
        <fullName evidence="2">protein-tyrosine-phosphatase</fullName>
        <ecNumber evidence="2">3.1.3.48</ecNumber>
    </recommendedName>
</protein>
<dbReference type="GeneID" id="106071318"/>
<comment type="similarity">
    <text evidence="1">Belongs to the protein-tyrosine phosphatase family.</text>
</comment>
<evidence type="ECO:0000313" key="9">
    <source>
        <dbReference type="Proteomes" id="UP001165740"/>
    </source>
</evidence>
<feature type="transmembrane region" description="Helical" evidence="6">
    <location>
        <begin position="9"/>
        <end position="29"/>
    </location>
</feature>
<keyword evidence="9" id="KW-1185">Reference proteome</keyword>
<evidence type="ECO:0000256" key="3">
    <source>
        <dbReference type="ARBA" id="ARBA00022801"/>
    </source>
</evidence>
<dbReference type="SMART" id="SM00404">
    <property type="entry name" value="PTPc_motif"/>
    <property type="match status" value="2"/>
</dbReference>
<dbReference type="OMA" id="CHQVEAV"/>
<comment type="catalytic activity">
    <reaction evidence="5">
        <text>O-phospho-L-tyrosyl-[protein] + H2O = L-tyrosyl-[protein] + phosphate</text>
        <dbReference type="Rhea" id="RHEA:10684"/>
        <dbReference type="Rhea" id="RHEA-COMP:10136"/>
        <dbReference type="Rhea" id="RHEA-COMP:20101"/>
        <dbReference type="ChEBI" id="CHEBI:15377"/>
        <dbReference type="ChEBI" id="CHEBI:43474"/>
        <dbReference type="ChEBI" id="CHEBI:46858"/>
        <dbReference type="ChEBI" id="CHEBI:61978"/>
        <dbReference type="EC" id="3.1.3.48"/>
    </reaction>
</comment>
<dbReference type="GO" id="GO:0004725">
    <property type="term" value="F:protein tyrosine phosphatase activity"/>
    <property type="evidence" value="ECO:0007669"/>
    <property type="project" value="UniProtKB-EC"/>
</dbReference>
<feature type="domain" description="Tyrosine-protein phosphatase" evidence="7">
    <location>
        <begin position="232"/>
        <end position="483"/>
    </location>
</feature>
<dbReference type="RefSeq" id="XP_055884826.1">
    <property type="nucleotide sequence ID" value="XM_056028851.1"/>
</dbReference>
<dbReference type="InterPro" id="IPR000242">
    <property type="entry name" value="PTP_cat"/>
</dbReference>
<dbReference type="PANTHER" id="PTHR19134">
    <property type="entry name" value="RECEPTOR-TYPE TYROSINE-PROTEIN PHOSPHATASE"/>
    <property type="match status" value="1"/>
</dbReference>
<dbReference type="InterPro" id="IPR029021">
    <property type="entry name" value="Prot-tyrosine_phosphatase-like"/>
</dbReference>
<dbReference type="Gene3D" id="3.90.190.10">
    <property type="entry name" value="Protein tyrosine phosphatase superfamily"/>
    <property type="match status" value="2"/>
</dbReference>
<keyword evidence="6" id="KW-1133">Transmembrane helix</keyword>
<evidence type="ECO:0000256" key="6">
    <source>
        <dbReference type="SAM" id="Phobius"/>
    </source>
</evidence>
<dbReference type="PRINTS" id="PR00700">
    <property type="entry name" value="PRTYPHPHTASE"/>
</dbReference>
<evidence type="ECO:0000256" key="4">
    <source>
        <dbReference type="ARBA" id="ARBA00022912"/>
    </source>
</evidence>
<feature type="domain" description="Tyrosine-protein phosphatase" evidence="7">
    <location>
        <begin position="515"/>
        <end position="783"/>
    </location>
</feature>
<dbReference type="SMART" id="SM00194">
    <property type="entry name" value="PTPc"/>
    <property type="match status" value="1"/>
</dbReference>
<accession>A0A9W3ABZ4</accession>
<proteinExistence type="inferred from homology"/>
<dbReference type="InterPro" id="IPR000387">
    <property type="entry name" value="Tyr_Pase_dom"/>
</dbReference>
<gene>
    <name evidence="10" type="primary">LOC106071318</name>
</gene>
<organism evidence="9 10">
    <name type="scientific">Biomphalaria glabrata</name>
    <name type="common">Bloodfluke planorb</name>
    <name type="synonym">Freshwater snail</name>
    <dbReference type="NCBI Taxonomy" id="6526"/>
    <lineage>
        <taxon>Eukaryota</taxon>
        <taxon>Metazoa</taxon>
        <taxon>Spiralia</taxon>
        <taxon>Lophotrochozoa</taxon>
        <taxon>Mollusca</taxon>
        <taxon>Gastropoda</taxon>
        <taxon>Heterobranchia</taxon>
        <taxon>Euthyneura</taxon>
        <taxon>Panpulmonata</taxon>
        <taxon>Hygrophila</taxon>
        <taxon>Lymnaeoidea</taxon>
        <taxon>Planorbidae</taxon>
        <taxon>Biomphalaria</taxon>
    </lineage>
</organism>
<keyword evidence="6" id="KW-0472">Membrane</keyword>
<dbReference type="EC" id="3.1.3.48" evidence="2"/>
<dbReference type="SUPFAM" id="SSF52799">
    <property type="entry name" value="(Phosphotyrosine protein) phosphatases II"/>
    <property type="match status" value="2"/>
</dbReference>
<sequence length="799" mass="90370">MSEFSKHDFVLSFCVQFCWIIFLILGWQLGANLTICSVQCSSQCFLGTCIPGSGHCYEGCRPGYQPPLCKTVCSPNYYGRNCSQRCSTKCHLSRCDFSTGFCISRNNITDLRSIEDSAPEESSSDDAAAITVTLLILLLLTGSVSLVLYRKKCQSRQQEELLPVTPGTEDTENEASYYEMQPTYTSNLGEFTIINITDIRPSRTKAHSDAVNTPMTMQQLESYVTSYNRDNLISQFKSIQNSATATTYVGQSGPNKSRNRYTNICAYDHSRVPLQVTADTTQSDYINASYIKGCGDKIEYISAQGPLATTVNDFIRMLWEQKVEVVVMLTKLVEHARFRCEKYWSDSGETMFGAFQVSLVSAQSYTDYTIRTFKLQKNIERRHVVQFQFTSWPDKGIPDSPWALVDFQRRVSALKTTSLPVVHCSAGVGRTGTYIALQNIVNQAMTTGHMDFFNTVVRLREDRTHMVQTAEQYVFLHQAAYVAILSQTGSSIFNANNGNMSSAMPVSSAEQNLFIEQEYKILGQICELLMSQTQEDDKNSEENKRDSKVEKGLKDKPMYSRILKYAPYIRSDSTDTNNYVDATLLSGLRRQDQHILSELPKPTAVKDFWRLVVQYKVALVIAFEVDDVVTDSTIGCYQPLNTDYPFYCANYKIRSEFVCYSKFWDEHKMEVHVNYTKTGKPPLLHTLSHVKARKVWPLPESIAALLRQARSHRLQENERILYMCRNGSNYSNLTYCVNMLLDRLEEGVALAMPLVVGAVKSIIPGAVRSLEDYKSLYQAIQIYLETTTNIVTGQNVAGE</sequence>
<keyword evidence="6" id="KW-0812">Transmembrane</keyword>
<keyword evidence="4" id="KW-0904">Protein phosphatase</keyword>
<evidence type="ECO:0000256" key="5">
    <source>
        <dbReference type="ARBA" id="ARBA00051722"/>
    </source>
</evidence>
<dbReference type="FunFam" id="3.90.190.10:FF:000102">
    <property type="entry name" value="Receptor-type tyrosine-protein phosphatase"/>
    <property type="match status" value="1"/>
</dbReference>
<dbReference type="PANTHER" id="PTHR19134:SF562">
    <property type="entry name" value="PROTEIN-TYROSINE-PHOSPHATASE"/>
    <property type="match status" value="1"/>
</dbReference>
<evidence type="ECO:0000259" key="8">
    <source>
        <dbReference type="PROSITE" id="PS50056"/>
    </source>
</evidence>
<dbReference type="Proteomes" id="UP001165740">
    <property type="component" value="Chromosome 5"/>
</dbReference>
<dbReference type="OrthoDB" id="6144519at2759"/>